<dbReference type="CDD" id="cd11031">
    <property type="entry name" value="Cyp158A-like"/>
    <property type="match status" value="1"/>
</dbReference>
<evidence type="ECO:0000256" key="3">
    <source>
        <dbReference type="ARBA" id="ARBA00022617"/>
    </source>
</evidence>
<dbReference type="OrthoDB" id="3804058at2"/>
<dbReference type="Gene3D" id="1.10.630.10">
    <property type="entry name" value="Cytochrome P450"/>
    <property type="match status" value="1"/>
</dbReference>
<proteinExistence type="inferred from homology"/>
<evidence type="ECO:0000256" key="7">
    <source>
        <dbReference type="ARBA" id="ARBA00023033"/>
    </source>
</evidence>
<dbReference type="PANTHER" id="PTHR46696">
    <property type="entry name" value="P450, PUTATIVE (EUROFUNG)-RELATED"/>
    <property type="match status" value="1"/>
</dbReference>
<dbReference type="AlphaFoldDB" id="F8JK89"/>
<protein>
    <submittedName>
        <fullName evidence="8">Cytochrome P-450</fullName>
    </submittedName>
</protein>
<dbReference type="PANTHER" id="PTHR46696:SF5">
    <property type="entry name" value="CYTOCHROME P450 BJ-1"/>
    <property type="match status" value="1"/>
</dbReference>
<dbReference type="PRINTS" id="PR00385">
    <property type="entry name" value="P450"/>
</dbReference>
<keyword evidence="4" id="KW-0479">Metal-binding</keyword>
<dbReference type="SUPFAM" id="SSF48264">
    <property type="entry name" value="Cytochrome P450"/>
    <property type="match status" value="1"/>
</dbReference>
<dbReference type="GO" id="GO:0004497">
    <property type="term" value="F:monooxygenase activity"/>
    <property type="evidence" value="ECO:0007669"/>
    <property type="project" value="UniProtKB-KW"/>
</dbReference>
<accession>F8JK89</accession>
<dbReference type="EMBL" id="CP003229">
    <property type="protein sequence ID" value="AEW98551.1"/>
    <property type="molecule type" value="Genomic_DNA"/>
</dbReference>
<evidence type="ECO:0000256" key="6">
    <source>
        <dbReference type="ARBA" id="ARBA00023004"/>
    </source>
</evidence>
<dbReference type="PRINTS" id="PR00359">
    <property type="entry name" value="BP450"/>
</dbReference>
<dbReference type="RefSeq" id="WP_014151815.1">
    <property type="nucleotide sequence ID" value="NC_016113.1"/>
</dbReference>
<dbReference type="HOGENOM" id="CLU_033716_1_1_11"/>
<dbReference type="GO" id="GO:0016705">
    <property type="term" value="F:oxidoreductase activity, acting on paired donors, with incorporation or reduction of molecular oxygen"/>
    <property type="evidence" value="ECO:0007669"/>
    <property type="project" value="InterPro"/>
</dbReference>
<comment type="cofactor">
    <cofactor evidence="1">
        <name>heme</name>
        <dbReference type="ChEBI" id="CHEBI:30413"/>
    </cofactor>
</comment>
<keyword evidence="7" id="KW-0503">Monooxygenase</keyword>
<keyword evidence="8" id="KW-0614">Plasmid</keyword>
<dbReference type="InterPro" id="IPR036396">
    <property type="entry name" value="Cyt_P450_sf"/>
</dbReference>
<gene>
    <name evidence="8" type="ordered locus">SCATT_p03580</name>
</gene>
<dbReference type="PATRIC" id="fig|1003195.11.peg.1324"/>
<evidence type="ECO:0000313" key="8">
    <source>
        <dbReference type="EMBL" id="AEW98551.1"/>
    </source>
</evidence>
<geneLocation type="plasmid" evidence="8 9">
    <name>pSCATT</name>
</geneLocation>
<keyword evidence="6" id="KW-0408">Iron</keyword>
<dbReference type="KEGG" id="sct:SCAT_p1368"/>
<sequence length="391" mass="42754">MERLPFPPADDVLAIAPRYRELQDDEPVAPVHTAVGDPAWLVTRHADVTALFGDERLGRSHPEPERAARVSASVLLGGPVGDHDTERARHRRMRALLTPAFSARRMRALQPRIAHLVDRLLDELPAPPADWHDVFSVPLPVMVICELLGVPYADHPRFRRWATELTSLTDPDLAGAARDQLVGYVRDLIPDKRRTPGEDVISDLVAAQREAALTDDDIADLSAMLLFAGHETTVTRIDLGILLLLDHPEALAALRADPALADGAVEEILRLSALTTTGGLPRYAHDDIAVGGTTLPAGSAVLLATHAANRDHRVFPDPDAFDITRRPNPHLSFGHGFHYCVGASLARIELREVFSRVPARLPGLRLAVPRDAVRLRHDRLTGGLAALPVTW</sequence>
<dbReference type="KEGG" id="scy:SCATT_p03580"/>
<accession>G8XFI0</accession>
<dbReference type="FunFam" id="1.10.630.10:FF:000018">
    <property type="entry name" value="Cytochrome P450 monooxygenase"/>
    <property type="match status" value="1"/>
</dbReference>
<dbReference type="GO" id="GO:0005506">
    <property type="term" value="F:iron ion binding"/>
    <property type="evidence" value="ECO:0007669"/>
    <property type="project" value="InterPro"/>
</dbReference>
<dbReference type="Pfam" id="PF00067">
    <property type="entry name" value="p450"/>
    <property type="match status" value="1"/>
</dbReference>
<dbReference type="GO" id="GO:0020037">
    <property type="term" value="F:heme binding"/>
    <property type="evidence" value="ECO:0007669"/>
    <property type="project" value="InterPro"/>
</dbReference>
<keyword evidence="3" id="KW-0349">Heme</keyword>
<dbReference type="InterPro" id="IPR001128">
    <property type="entry name" value="Cyt_P450"/>
</dbReference>
<evidence type="ECO:0000313" key="9">
    <source>
        <dbReference type="Proteomes" id="UP000007842"/>
    </source>
</evidence>
<keyword evidence="5" id="KW-0560">Oxidoreductase</keyword>
<name>F8JK89_STREN</name>
<evidence type="ECO:0000256" key="5">
    <source>
        <dbReference type="ARBA" id="ARBA00023002"/>
    </source>
</evidence>
<organism evidence="8 9">
    <name type="scientific">Streptantibioticus cattleyicolor (strain ATCC 35852 / DSM 46488 / JCM 4925 / NBRC 14057 / NRRL 8057)</name>
    <name type="common">Streptomyces cattleya</name>
    <dbReference type="NCBI Taxonomy" id="1003195"/>
    <lineage>
        <taxon>Bacteria</taxon>
        <taxon>Bacillati</taxon>
        <taxon>Actinomycetota</taxon>
        <taxon>Actinomycetes</taxon>
        <taxon>Kitasatosporales</taxon>
        <taxon>Streptomycetaceae</taxon>
        <taxon>Streptantibioticus</taxon>
    </lineage>
</organism>
<reference evidence="9" key="1">
    <citation type="submission" date="2011-12" db="EMBL/GenBank/DDBJ databases">
        <title>Complete genome sequence of Streptomyces cattleya strain DSM 46488.</title>
        <authorList>
            <person name="Ou H.-Y."/>
            <person name="Li P."/>
            <person name="Zhao C."/>
            <person name="O'Hagan D."/>
            <person name="Deng Z."/>
        </authorList>
    </citation>
    <scope>NUCLEOTIDE SEQUENCE [LARGE SCALE GENOMIC DNA]</scope>
    <source>
        <strain evidence="9">ATCC 35852 / DSM 46488 / JCM 4925 / NBRC 14057 / NRRL 8057</strain>
        <plasmid evidence="9">Plasmid pSCATT</plasmid>
    </source>
</reference>
<dbReference type="Proteomes" id="UP000007842">
    <property type="component" value="Plasmid pSCATT"/>
</dbReference>
<keyword evidence="9" id="KW-1185">Reference proteome</keyword>
<evidence type="ECO:0000256" key="2">
    <source>
        <dbReference type="ARBA" id="ARBA00010617"/>
    </source>
</evidence>
<dbReference type="InterPro" id="IPR002397">
    <property type="entry name" value="Cyt_P450_B"/>
</dbReference>
<evidence type="ECO:0000256" key="4">
    <source>
        <dbReference type="ARBA" id="ARBA00022723"/>
    </source>
</evidence>
<comment type="similarity">
    <text evidence="2">Belongs to the cytochrome P450 family.</text>
</comment>
<evidence type="ECO:0000256" key="1">
    <source>
        <dbReference type="ARBA" id="ARBA00001971"/>
    </source>
</evidence>